<dbReference type="InterPro" id="IPR052018">
    <property type="entry name" value="PHP_domain"/>
</dbReference>
<evidence type="ECO:0000313" key="3">
    <source>
        <dbReference type="Proteomes" id="UP000262969"/>
    </source>
</evidence>
<dbReference type="PANTHER" id="PTHR42924">
    <property type="entry name" value="EXONUCLEASE"/>
    <property type="match status" value="1"/>
</dbReference>
<feature type="domain" description="Polymerase/histidinol phosphatase N-terminal" evidence="1">
    <location>
        <begin position="17"/>
        <end position="78"/>
    </location>
</feature>
<dbReference type="GO" id="GO:0035312">
    <property type="term" value="F:5'-3' DNA exonuclease activity"/>
    <property type="evidence" value="ECO:0007669"/>
    <property type="project" value="TreeGrafter"/>
</dbReference>
<dbReference type="AlphaFoldDB" id="A0A3D2X622"/>
<dbReference type="EMBL" id="DPVV01000238">
    <property type="protein sequence ID" value="HCL02167.1"/>
    <property type="molecule type" value="Genomic_DNA"/>
</dbReference>
<dbReference type="InterPro" id="IPR016195">
    <property type="entry name" value="Pol/histidinol_Pase-like"/>
</dbReference>
<evidence type="ECO:0000259" key="1">
    <source>
        <dbReference type="SMART" id="SM00481"/>
    </source>
</evidence>
<name>A0A3D2X622_9FIRM</name>
<protein>
    <submittedName>
        <fullName evidence="2">Phosphoesterase</fullName>
    </submittedName>
</protein>
<gene>
    <name evidence="2" type="ORF">DHW61_07060</name>
</gene>
<comment type="caution">
    <text evidence="2">The sequence shown here is derived from an EMBL/GenBank/DDBJ whole genome shotgun (WGS) entry which is preliminary data.</text>
</comment>
<dbReference type="Proteomes" id="UP000262969">
    <property type="component" value="Unassembled WGS sequence"/>
</dbReference>
<organism evidence="2 3">
    <name type="scientific">Lachnoclostridium phytofermentans</name>
    <dbReference type="NCBI Taxonomy" id="66219"/>
    <lineage>
        <taxon>Bacteria</taxon>
        <taxon>Bacillati</taxon>
        <taxon>Bacillota</taxon>
        <taxon>Clostridia</taxon>
        <taxon>Lachnospirales</taxon>
        <taxon>Lachnospiraceae</taxon>
    </lineage>
</organism>
<proteinExistence type="predicted"/>
<dbReference type="GO" id="GO:0004534">
    <property type="term" value="F:5'-3' RNA exonuclease activity"/>
    <property type="evidence" value="ECO:0007669"/>
    <property type="project" value="TreeGrafter"/>
</dbReference>
<dbReference type="SMART" id="SM00481">
    <property type="entry name" value="POLIIIAc"/>
    <property type="match status" value="1"/>
</dbReference>
<evidence type="ECO:0000313" key="2">
    <source>
        <dbReference type="EMBL" id="HCL02167.1"/>
    </source>
</evidence>
<dbReference type="SUPFAM" id="SSF89550">
    <property type="entry name" value="PHP domain-like"/>
    <property type="match status" value="1"/>
</dbReference>
<dbReference type="Gene3D" id="3.20.20.140">
    <property type="entry name" value="Metal-dependent hydrolases"/>
    <property type="match status" value="1"/>
</dbReference>
<accession>A0A3D2X622</accession>
<reference evidence="2 3" key="1">
    <citation type="journal article" date="2018" name="Nat. Biotechnol.">
        <title>A standardized bacterial taxonomy based on genome phylogeny substantially revises the tree of life.</title>
        <authorList>
            <person name="Parks D.H."/>
            <person name="Chuvochina M."/>
            <person name="Waite D.W."/>
            <person name="Rinke C."/>
            <person name="Skarshewski A."/>
            <person name="Chaumeil P.A."/>
            <person name="Hugenholtz P."/>
        </authorList>
    </citation>
    <scope>NUCLEOTIDE SEQUENCE [LARGE SCALE GENOMIC DNA]</scope>
    <source>
        <strain evidence="2">UBA11728</strain>
    </source>
</reference>
<sequence length="332" mass="38796">MNIRIYLLPETGNFYKANLHSHTVVSDGKLKPKESKEIYKKHGYQVMAFTDHRIYKNHEELNDEEFLALAALEVDINEVSSERLSPTDKTYHINLYDTKPEYERERKEKGICPERRYRDFDYINQYLEEMKELGFIACYNHPYWSLQNYDDYKGLKGLFAMEIYNHGCEHDGLYGYNPQSYDEMLRLGNRLWCLATDDNHNGYPFDHPLCDSFGGFTMIKAEELTYSAIVDSMMKGHFYSSMGPEIKELYIEGNELVVKTGPVQKIYVMMDATRCYRKVAMPGETLTEARFTLDGNENYIRVECKDENGLYANSNAYFLSDIGFEEPETAEN</sequence>
<dbReference type="PANTHER" id="PTHR42924:SF3">
    <property type="entry name" value="POLYMERASE_HISTIDINOL PHOSPHATASE N-TERMINAL DOMAIN-CONTAINING PROTEIN"/>
    <property type="match status" value="1"/>
</dbReference>
<dbReference type="InterPro" id="IPR003141">
    <property type="entry name" value="Pol/His_phosphatase_N"/>
</dbReference>